<comment type="caution">
    <text evidence="2">The sequence shown here is derived from an EMBL/GenBank/DDBJ whole genome shotgun (WGS) entry which is preliminary data.</text>
</comment>
<proteinExistence type="predicted"/>
<evidence type="ECO:0000256" key="1">
    <source>
        <dbReference type="SAM" id="MobiDB-lite"/>
    </source>
</evidence>
<name>A0ABN9RX70_9DINO</name>
<feature type="compositionally biased region" description="Polar residues" evidence="1">
    <location>
        <begin position="61"/>
        <end position="71"/>
    </location>
</feature>
<dbReference type="EMBL" id="CAUYUJ010008446">
    <property type="protein sequence ID" value="CAK0823968.1"/>
    <property type="molecule type" value="Genomic_DNA"/>
</dbReference>
<protein>
    <submittedName>
        <fullName evidence="2">Uncharacterized protein</fullName>
    </submittedName>
</protein>
<sequence length="120" mass="13273">MRCTEQKSFQPESIVVLTNLVGWLRARHLLSSFTCSLQSPWARSSSAEPSVSKEVAPGPLQPSTCTPRTSVAESRTVEIRVGWQSSSRIICGYSPVESNTWRRFHPSRCLAGARRPATTP</sequence>
<evidence type="ECO:0000313" key="3">
    <source>
        <dbReference type="Proteomes" id="UP001189429"/>
    </source>
</evidence>
<feature type="region of interest" description="Disordered" evidence="1">
    <location>
        <begin position="41"/>
        <end position="71"/>
    </location>
</feature>
<accession>A0ABN9RX70</accession>
<reference evidence="2" key="1">
    <citation type="submission" date="2023-10" db="EMBL/GenBank/DDBJ databases">
        <authorList>
            <person name="Chen Y."/>
            <person name="Shah S."/>
            <person name="Dougan E. K."/>
            <person name="Thang M."/>
            <person name="Chan C."/>
        </authorList>
    </citation>
    <scope>NUCLEOTIDE SEQUENCE [LARGE SCALE GENOMIC DNA]</scope>
</reference>
<keyword evidence="3" id="KW-1185">Reference proteome</keyword>
<organism evidence="2 3">
    <name type="scientific">Prorocentrum cordatum</name>
    <dbReference type="NCBI Taxonomy" id="2364126"/>
    <lineage>
        <taxon>Eukaryota</taxon>
        <taxon>Sar</taxon>
        <taxon>Alveolata</taxon>
        <taxon>Dinophyceae</taxon>
        <taxon>Prorocentrales</taxon>
        <taxon>Prorocentraceae</taxon>
        <taxon>Prorocentrum</taxon>
    </lineage>
</organism>
<evidence type="ECO:0000313" key="2">
    <source>
        <dbReference type="EMBL" id="CAK0823968.1"/>
    </source>
</evidence>
<dbReference type="Proteomes" id="UP001189429">
    <property type="component" value="Unassembled WGS sequence"/>
</dbReference>
<gene>
    <name evidence="2" type="ORF">PCOR1329_LOCUS24508</name>
</gene>